<protein>
    <recommendedName>
        <fullName evidence="1">F-box domain-containing protein</fullName>
    </recommendedName>
</protein>
<feature type="domain" description="F-box" evidence="1">
    <location>
        <begin position="11"/>
        <end position="58"/>
    </location>
</feature>
<dbReference type="InterPro" id="IPR001810">
    <property type="entry name" value="F-box_dom"/>
</dbReference>
<evidence type="ECO:0000313" key="3">
    <source>
        <dbReference type="Proteomes" id="UP000027222"/>
    </source>
</evidence>
<gene>
    <name evidence="2" type="ORF">GALMADRAFT_152139</name>
</gene>
<evidence type="ECO:0000313" key="2">
    <source>
        <dbReference type="EMBL" id="KDR83195.1"/>
    </source>
</evidence>
<dbReference type="Pfam" id="PF12937">
    <property type="entry name" value="F-box-like"/>
    <property type="match status" value="1"/>
</dbReference>
<organism evidence="2 3">
    <name type="scientific">Galerina marginata (strain CBS 339.88)</name>
    <dbReference type="NCBI Taxonomy" id="685588"/>
    <lineage>
        <taxon>Eukaryota</taxon>
        <taxon>Fungi</taxon>
        <taxon>Dikarya</taxon>
        <taxon>Basidiomycota</taxon>
        <taxon>Agaricomycotina</taxon>
        <taxon>Agaricomycetes</taxon>
        <taxon>Agaricomycetidae</taxon>
        <taxon>Agaricales</taxon>
        <taxon>Agaricineae</taxon>
        <taxon>Strophariaceae</taxon>
        <taxon>Galerina</taxon>
    </lineage>
</organism>
<dbReference type="Gene3D" id="1.20.1280.50">
    <property type="match status" value="1"/>
</dbReference>
<dbReference type="SUPFAM" id="SSF81383">
    <property type="entry name" value="F-box domain"/>
    <property type="match status" value="1"/>
</dbReference>
<dbReference type="PANTHER" id="PTHR38926">
    <property type="entry name" value="F-BOX DOMAIN CONTAINING PROTEIN, EXPRESSED"/>
    <property type="match status" value="1"/>
</dbReference>
<reference evidence="3" key="1">
    <citation type="journal article" date="2014" name="Proc. Natl. Acad. Sci. U.S.A.">
        <title>Extensive sampling of basidiomycete genomes demonstrates inadequacy of the white-rot/brown-rot paradigm for wood decay fungi.</title>
        <authorList>
            <person name="Riley R."/>
            <person name="Salamov A.A."/>
            <person name="Brown D.W."/>
            <person name="Nagy L.G."/>
            <person name="Floudas D."/>
            <person name="Held B.W."/>
            <person name="Levasseur A."/>
            <person name="Lombard V."/>
            <person name="Morin E."/>
            <person name="Otillar R."/>
            <person name="Lindquist E.A."/>
            <person name="Sun H."/>
            <person name="LaButti K.M."/>
            <person name="Schmutz J."/>
            <person name="Jabbour D."/>
            <person name="Luo H."/>
            <person name="Baker S.E."/>
            <person name="Pisabarro A.G."/>
            <person name="Walton J.D."/>
            <person name="Blanchette R.A."/>
            <person name="Henrissat B."/>
            <person name="Martin F."/>
            <person name="Cullen D."/>
            <person name="Hibbett D.S."/>
            <person name="Grigoriev I.V."/>
        </authorList>
    </citation>
    <scope>NUCLEOTIDE SEQUENCE [LARGE SCALE GENOMIC DNA]</scope>
    <source>
        <strain evidence="3">CBS 339.88</strain>
    </source>
</reference>
<sequence>MSYVSQDRPMPHLPVETWGTIFQFVEDTTSSRIKLLRVSQSWRRIATATPQLWSRLYIHTTNLVPVRFFLKHSRNLPLDMHIRLLDSSAKDTDALTTVLAEHLSRMRLLEIQISEQELANKFVARLGHGQPAPLLESLCIQVDNPSCDPVRGLALLNSAFRSTPCLARLILPAYPLPHRSSPLFSSSVLTDLTLDAIPFGANTNEYAIFFTIKSVTNLQSITLKSSASFSYCNTSTFRFPNISTPHLISVDISAPGWGLHILDAFHAPLLTSVRLAAPRGHRYRDWTAVYTEAISTSLRLLSQRSPLVKQLELCGTVLHHPEEDYRWLFGTAFPLMEVMRFERTDITDALMMLGYNCMPGLKTLELSGCKGISGPGLLSFLQTRANKFRLVLEACPHVTEDAVQALLKVTTLQVDDSRKAG</sequence>
<dbReference type="EMBL" id="KL142369">
    <property type="protein sequence ID" value="KDR83195.1"/>
    <property type="molecule type" value="Genomic_DNA"/>
</dbReference>
<dbReference type="Proteomes" id="UP000027222">
    <property type="component" value="Unassembled WGS sequence"/>
</dbReference>
<accession>A0A067TIZ0</accession>
<keyword evidence="3" id="KW-1185">Reference proteome</keyword>
<evidence type="ECO:0000259" key="1">
    <source>
        <dbReference type="Pfam" id="PF12937"/>
    </source>
</evidence>
<proteinExistence type="predicted"/>
<dbReference type="InterPro" id="IPR036047">
    <property type="entry name" value="F-box-like_dom_sf"/>
</dbReference>
<dbReference type="AlphaFoldDB" id="A0A067TIZ0"/>
<dbReference type="InterPro" id="IPR032675">
    <property type="entry name" value="LRR_dom_sf"/>
</dbReference>
<dbReference type="HOGENOM" id="CLU_665737_0_0_1"/>
<dbReference type="PANTHER" id="PTHR38926:SF64">
    <property type="entry name" value="F-BOX DOMAIN-CONTAINING PROTEIN"/>
    <property type="match status" value="1"/>
</dbReference>
<dbReference type="SUPFAM" id="SSF52047">
    <property type="entry name" value="RNI-like"/>
    <property type="match status" value="1"/>
</dbReference>
<name>A0A067TIZ0_GALM3</name>
<dbReference type="OrthoDB" id="3053497at2759"/>
<dbReference type="Gene3D" id="3.80.10.10">
    <property type="entry name" value="Ribonuclease Inhibitor"/>
    <property type="match status" value="1"/>
</dbReference>